<evidence type="ECO:0000313" key="2">
    <source>
        <dbReference type="EMBL" id="KAH3682585.1"/>
    </source>
</evidence>
<reference evidence="2" key="2">
    <citation type="submission" date="2021-01" db="EMBL/GenBank/DDBJ databases">
        <authorList>
            <person name="Schikora-Tamarit M.A."/>
        </authorList>
    </citation>
    <scope>NUCLEOTIDE SEQUENCE</scope>
    <source>
        <strain evidence="2">CBS2887</strain>
    </source>
</reference>
<dbReference type="EMBL" id="JAEUBG010003603">
    <property type="protein sequence ID" value="KAH3682585.1"/>
    <property type="molecule type" value="Genomic_DNA"/>
</dbReference>
<name>A0A9P8Q3Y7_WICPI</name>
<accession>A0A9P8Q3Y7</accession>
<evidence type="ECO:0000256" key="1">
    <source>
        <dbReference type="SAM" id="MobiDB-lite"/>
    </source>
</evidence>
<dbReference type="AlphaFoldDB" id="A0A9P8Q3Y7"/>
<keyword evidence="3" id="KW-1185">Reference proteome</keyword>
<evidence type="ECO:0000313" key="3">
    <source>
        <dbReference type="Proteomes" id="UP000774326"/>
    </source>
</evidence>
<proteinExistence type="predicted"/>
<protein>
    <submittedName>
        <fullName evidence="2">Uncharacterized protein</fullName>
    </submittedName>
</protein>
<sequence length="221" mass="23631">MSFGMFTLNNKMVALANSARSKSDSPSEAEPPPLPAASPSKSLESKPYFFNSSIFSRLSTSFFSSILIWFKDSMSLTWSSFEALSCLVSTTCLASFSSLACRTNSPASGNSFHPQISTGVEGGACLTIFPASSFIERTLQYVPPATITSPFVSVPCVIKTVASAPIPFWVLDSMTQPSTGVFLSFEAFKSMISLNVMIDSSSLSMFNPVSPETLTVCTSPP</sequence>
<reference evidence="2" key="1">
    <citation type="journal article" date="2021" name="Open Biol.">
        <title>Shared evolutionary footprints suggest mitochondrial oxidative damage underlies multiple complex I losses in fungi.</title>
        <authorList>
            <person name="Schikora-Tamarit M.A."/>
            <person name="Marcet-Houben M."/>
            <person name="Nosek J."/>
            <person name="Gabaldon T."/>
        </authorList>
    </citation>
    <scope>NUCLEOTIDE SEQUENCE</scope>
    <source>
        <strain evidence="2">CBS2887</strain>
    </source>
</reference>
<feature type="region of interest" description="Disordered" evidence="1">
    <location>
        <begin position="19"/>
        <end position="40"/>
    </location>
</feature>
<comment type="caution">
    <text evidence="2">The sequence shown here is derived from an EMBL/GenBank/DDBJ whole genome shotgun (WGS) entry which is preliminary data.</text>
</comment>
<organism evidence="2 3">
    <name type="scientific">Wickerhamomyces pijperi</name>
    <name type="common">Yeast</name>
    <name type="synonym">Pichia pijperi</name>
    <dbReference type="NCBI Taxonomy" id="599730"/>
    <lineage>
        <taxon>Eukaryota</taxon>
        <taxon>Fungi</taxon>
        <taxon>Dikarya</taxon>
        <taxon>Ascomycota</taxon>
        <taxon>Saccharomycotina</taxon>
        <taxon>Saccharomycetes</taxon>
        <taxon>Phaffomycetales</taxon>
        <taxon>Wickerhamomycetaceae</taxon>
        <taxon>Wickerhamomyces</taxon>
    </lineage>
</organism>
<gene>
    <name evidence="2" type="ORF">WICPIJ_006460</name>
</gene>
<dbReference type="Proteomes" id="UP000774326">
    <property type="component" value="Unassembled WGS sequence"/>
</dbReference>